<sequence length="287" mass="32438">MRIKKTITNPYAIIGMGLMGQNQFAMIDGMNEQGLMGAVLYFEGYSYYSPPKNNVINLACYDVLFWALSQFQSIEELAEHIAQVNIVGAKIEVLDSIPPMHWIFSDRSGRSIVVEKTKKGLKVHANKIGVMTNSPDFEWQLTHLGIYSTVSADDPEEATWGRYPLEGGDLLSGTFGIPGDFSSPSRFVRAAFMRNHIEPVTNEVGGVRNTFKTLEYCEVAKGAELSDNLSWYTIYTNAMCAQSGTYYYNTYNNHQINAINLFKHDLNAKKVKKYPFLNKESIHFQHK</sequence>
<evidence type="ECO:0000256" key="2">
    <source>
        <dbReference type="ARBA" id="ARBA00022801"/>
    </source>
</evidence>
<evidence type="ECO:0000313" key="4">
    <source>
        <dbReference type="EMBL" id="ASV67158.1"/>
    </source>
</evidence>
<dbReference type="CDD" id="cd00542">
    <property type="entry name" value="Ntn_PVA"/>
    <property type="match status" value="1"/>
</dbReference>
<dbReference type="GO" id="GO:0016787">
    <property type="term" value="F:hydrolase activity"/>
    <property type="evidence" value="ECO:0007669"/>
    <property type="project" value="UniProtKB-KW"/>
</dbReference>
<dbReference type="RefSeq" id="WP_095370733.1">
    <property type="nucleotide sequence ID" value="NZ_CP022983.1"/>
</dbReference>
<keyword evidence="2" id="KW-0378">Hydrolase</keyword>
<organism evidence="4 5">
    <name type="scientific">Cytobacillus kochii</name>
    <dbReference type="NCBI Taxonomy" id="859143"/>
    <lineage>
        <taxon>Bacteria</taxon>
        <taxon>Bacillati</taxon>
        <taxon>Bacillota</taxon>
        <taxon>Bacilli</taxon>
        <taxon>Bacillales</taxon>
        <taxon>Bacillaceae</taxon>
        <taxon>Cytobacillus</taxon>
    </lineage>
</organism>
<dbReference type="InterPro" id="IPR052193">
    <property type="entry name" value="Peptidase_C59"/>
</dbReference>
<proteinExistence type="inferred from homology"/>
<dbReference type="AlphaFoldDB" id="A0A248TG32"/>
<dbReference type="PANTHER" id="PTHR35527">
    <property type="entry name" value="CHOLOYLGLYCINE HYDROLASE"/>
    <property type="match status" value="1"/>
</dbReference>
<evidence type="ECO:0000256" key="1">
    <source>
        <dbReference type="ARBA" id="ARBA00006625"/>
    </source>
</evidence>
<dbReference type="InterPro" id="IPR029055">
    <property type="entry name" value="Ntn_hydrolases_N"/>
</dbReference>
<protein>
    <recommendedName>
        <fullName evidence="3">Choloylglycine hydrolase/NAAA C-terminal domain-containing protein</fullName>
    </recommendedName>
</protein>
<evidence type="ECO:0000313" key="5">
    <source>
        <dbReference type="Proteomes" id="UP000215137"/>
    </source>
</evidence>
<dbReference type="SUPFAM" id="SSF56235">
    <property type="entry name" value="N-terminal nucleophile aminohydrolases (Ntn hydrolases)"/>
    <property type="match status" value="1"/>
</dbReference>
<gene>
    <name evidence="4" type="ORF">CKF48_07340</name>
</gene>
<dbReference type="EMBL" id="CP022983">
    <property type="protein sequence ID" value="ASV67158.1"/>
    <property type="molecule type" value="Genomic_DNA"/>
</dbReference>
<dbReference type="Proteomes" id="UP000215137">
    <property type="component" value="Chromosome"/>
</dbReference>
<dbReference type="InterPro" id="IPR029132">
    <property type="entry name" value="CBAH/NAAA_C"/>
</dbReference>
<comment type="similarity">
    <text evidence="1">Belongs to the peptidase C59 family.</text>
</comment>
<dbReference type="Gene3D" id="3.60.60.10">
    <property type="entry name" value="Penicillin V Acylase, Chain A"/>
    <property type="match status" value="1"/>
</dbReference>
<dbReference type="KEGG" id="bko:CKF48_07340"/>
<accession>A0A248TG32</accession>
<evidence type="ECO:0000259" key="3">
    <source>
        <dbReference type="Pfam" id="PF02275"/>
    </source>
</evidence>
<name>A0A248TG32_9BACI</name>
<dbReference type="PANTHER" id="PTHR35527:SF2">
    <property type="entry name" value="HYDROLASE"/>
    <property type="match status" value="1"/>
</dbReference>
<keyword evidence="5" id="KW-1185">Reference proteome</keyword>
<dbReference type="Pfam" id="PF02275">
    <property type="entry name" value="CBAH"/>
    <property type="match status" value="1"/>
</dbReference>
<feature type="domain" description="Choloylglycine hydrolase/NAAA C-terminal" evidence="3">
    <location>
        <begin position="4"/>
        <end position="272"/>
    </location>
</feature>
<reference evidence="4 5" key="1">
    <citation type="submission" date="2017-08" db="EMBL/GenBank/DDBJ databases">
        <title>Complete Genome Sequence of Bacillus kochii Oregon-R-modENCODE STRAIN BDGP4, isolated from Drosophila melanogaster gut.</title>
        <authorList>
            <person name="Wan K.H."/>
            <person name="Yu C."/>
            <person name="Park S."/>
            <person name="Hammonds A.S."/>
            <person name="Booth B.W."/>
            <person name="Celniker S.E."/>
        </authorList>
    </citation>
    <scope>NUCLEOTIDE SEQUENCE [LARGE SCALE GENOMIC DNA]</scope>
    <source>
        <strain evidence="4 5">BDGP4</strain>
    </source>
</reference>